<dbReference type="AlphaFoldDB" id="A0A7Z0A8T5"/>
<proteinExistence type="predicted"/>
<evidence type="ECO:0000313" key="1">
    <source>
        <dbReference type="EMBL" id="NYI66499.1"/>
    </source>
</evidence>
<dbReference type="Proteomes" id="UP000539111">
    <property type="component" value="Unassembled WGS sequence"/>
</dbReference>
<dbReference type="Gene3D" id="3.30.530.20">
    <property type="match status" value="1"/>
</dbReference>
<evidence type="ECO:0008006" key="3">
    <source>
        <dbReference type="Google" id="ProtNLM"/>
    </source>
</evidence>
<dbReference type="Pfam" id="PF10604">
    <property type="entry name" value="Polyketide_cyc2"/>
    <property type="match status" value="1"/>
</dbReference>
<protein>
    <recommendedName>
        <fullName evidence="3">Polyketide cyclase/dehydrase/lipid transport protein</fullName>
    </recommendedName>
</protein>
<gene>
    <name evidence="1" type="ORF">BJY26_000805</name>
</gene>
<dbReference type="EMBL" id="JACBZP010000001">
    <property type="protein sequence ID" value="NYI66499.1"/>
    <property type="molecule type" value="Genomic_DNA"/>
</dbReference>
<reference evidence="1 2" key="1">
    <citation type="submission" date="2020-07" db="EMBL/GenBank/DDBJ databases">
        <title>Sequencing the genomes of 1000 actinobacteria strains.</title>
        <authorList>
            <person name="Klenk H.-P."/>
        </authorList>
    </citation>
    <scope>NUCLEOTIDE SEQUENCE [LARGE SCALE GENOMIC DNA]</scope>
    <source>
        <strain evidence="1 2">DSM 26341</strain>
    </source>
</reference>
<dbReference type="InterPro" id="IPR019587">
    <property type="entry name" value="Polyketide_cyclase/dehydratase"/>
</dbReference>
<keyword evidence="2" id="KW-1185">Reference proteome</keyword>
<dbReference type="SUPFAM" id="SSF55961">
    <property type="entry name" value="Bet v1-like"/>
    <property type="match status" value="1"/>
</dbReference>
<dbReference type="InterPro" id="IPR023393">
    <property type="entry name" value="START-like_dom_sf"/>
</dbReference>
<accession>A0A7Z0A8T5</accession>
<organism evidence="1 2">
    <name type="scientific">Spelaeicoccus albus</name>
    <dbReference type="NCBI Taxonomy" id="1280376"/>
    <lineage>
        <taxon>Bacteria</taxon>
        <taxon>Bacillati</taxon>
        <taxon>Actinomycetota</taxon>
        <taxon>Actinomycetes</taxon>
        <taxon>Micrococcales</taxon>
        <taxon>Brevibacteriaceae</taxon>
        <taxon>Spelaeicoccus</taxon>
    </lineage>
</organism>
<dbReference type="RefSeq" id="WP_179425902.1">
    <property type="nucleotide sequence ID" value="NZ_JACBZP010000001.1"/>
</dbReference>
<name>A0A7Z0A8T5_9MICO</name>
<sequence length="133" mass="14751">MTRDSRHISVTIERPAADVYTYAADPSNLPQWAAGLANSAVEFDDGEWVAESPMGRVRVSFARRNDFGVLDHTVTLPSGESVFNPLRVISYGDSCEVVFTVRRRPSMTEAEFDSDADAVSRDLASLKRRCEAH</sequence>
<comment type="caution">
    <text evidence="1">The sequence shown here is derived from an EMBL/GenBank/DDBJ whole genome shotgun (WGS) entry which is preliminary data.</text>
</comment>
<evidence type="ECO:0000313" key="2">
    <source>
        <dbReference type="Proteomes" id="UP000539111"/>
    </source>
</evidence>